<protein>
    <recommendedName>
        <fullName evidence="7">GTD-binding domain-containing protein</fullName>
    </recommendedName>
</protein>
<evidence type="ECO:0000313" key="9">
    <source>
        <dbReference type="Proteomes" id="UP001415857"/>
    </source>
</evidence>
<reference evidence="8 9" key="1">
    <citation type="journal article" date="2024" name="Plant J.">
        <title>Genome sequences and population genomics reveal climatic adaptation and genomic divergence between two closely related sweetgum species.</title>
        <authorList>
            <person name="Xu W.Q."/>
            <person name="Ren C.Q."/>
            <person name="Zhang X.Y."/>
            <person name="Comes H.P."/>
            <person name="Liu X.H."/>
            <person name="Li Y.G."/>
            <person name="Kettle C.J."/>
            <person name="Jalonen R."/>
            <person name="Gaisberger H."/>
            <person name="Ma Y.Z."/>
            <person name="Qiu Y.X."/>
        </authorList>
    </citation>
    <scope>NUCLEOTIDE SEQUENCE [LARGE SCALE GENOMIC DNA]</scope>
    <source>
        <strain evidence="8">Hangzhou</strain>
    </source>
</reference>
<evidence type="ECO:0000256" key="2">
    <source>
        <dbReference type="ARBA" id="ARBA00022692"/>
    </source>
</evidence>
<dbReference type="GO" id="GO:0080115">
    <property type="term" value="F:myosin XI tail binding"/>
    <property type="evidence" value="ECO:0007669"/>
    <property type="project" value="UniProtKB-ARBA"/>
</dbReference>
<feature type="coiled-coil region" evidence="5">
    <location>
        <begin position="536"/>
        <end position="630"/>
    </location>
</feature>
<feature type="transmembrane region" description="Helical" evidence="6">
    <location>
        <begin position="21"/>
        <end position="45"/>
    </location>
</feature>
<comment type="subcellular location">
    <subcellularLocation>
        <location evidence="1">Membrane</location>
        <topology evidence="1">Single-pass membrane protein</topology>
    </subcellularLocation>
</comment>
<dbReference type="Proteomes" id="UP001415857">
    <property type="component" value="Unassembled WGS sequence"/>
</dbReference>
<evidence type="ECO:0000256" key="4">
    <source>
        <dbReference type="ARBA" id="ARBA00023136"/>
    </source>
</evidence>
<dbReference type="InterPro" id="IPR039306">
    <property type="entry name" value="MYOB"/>
</dbReference>
<dbReference type="AlphaFoldDB" id="A0AAP0X4S5"/>
<keyword evidence="4 6" id="KW-0472">Membrane</keyword>
<keyword evidence="5" id="KW-0175">Coiled coil</keyword>
<name>A0AAP0X4S5_LIQFO</name>
<evidence type="ECO:0000256" key="6">
    <source>
        <dbReference type="SAM" id="Phobius"/>
    </source>
</evidence>
<dbReference type="EMBL" id="JBBPBK010000001">
    <property type="protein sequence ID" value="KAK9293004.1"/>
    <property type="molecule type" value="Genomic_DNA"/>
</dbReference>
<organism evidence="8 9">
    <name type="scientific">Liquidambar formosana</name>
    <name type="common">Formosan gum</name>
    <dbReference type="NCBI Taxonomy" id="63359"/>
    <lineage>
        <taxon>Eukaryota</taxon>
        <taxon>Viridiplantae</taxon>
        <taxon>Streptophyta</taxon>
        <taxon>Embryophyta</taxon>
        <taxon>Tracheophyta</taxon>
        <taxon>Spermatophyta</taxon>
        <taxon>Magnoliopsida</taxon>
        <taxon>eudicotyledons</taxon>
        <taxon>Gunneridae</taxon>
        <taxon>Pentapetalae</taxon>
        <taxon>Saxifragales</taxon>
        <taxon>Altingiaceae</taxon>
        <taxon>Liquidambar</taxon>
    </lineage>
</organism>
<evidence type="ECO:0000256" key="1">
    <source>
        <dbReference type="ARBA" id="ARBA00004167"/>
    </source>
</evidence>
<accession>A0AAP0X4S5</accession>
<dbReference type="PROSITE" id="PS51775">
    <property type="entry name" value="GTD_BINDING"/>
    <property type="match status" value="1"/>
</dbReference>
<keyword evidence="9" id="KW-1185">Reference proteome</keyword>
<feature type="coiled-coil region" evidence="5">
    <location>
        <begin position="821"/>
        <end position="848"/>
    </location>
</feature>
<dbReference type="GO" id="GO:0016020">
    <property type="term" value="C:membrane"/>
    <property type="evidence" value="ECO:0007669"/>
    <property type="project" value="UniProtKB-SubCell"/>
</dbReference>
<keyword evidence="3 6" id="KW-1133">Transmembrane helix</keyword>
<evidence type="ECO:0000256" key="3">
    <source>
        <dbReference type="ARBA" id="ARBA00022989"/>
    </source>
</evidence>
<feature type="domain" description="GTD-binding" evidence="7">
    <location>
        <begin position="530"/>
        <end position="628"/>
    </location>
</feature>
<dbReference type="PANTHER" id="PTHR31448:SF32">
    <property type="entry name" value="MYOSIN-BINDING PROTEIN 1"/>
    <property type="match status" value="1"/>
</dbReference>
<sequence>MAARGISSGNSQMISQGFTTALASAVFEWLLIFLLFIDAIFSYLVRKFAHYCELPAPCLLCSRLDHVLGNEKLGYYWDLICGNHKLEISSLVLCHVHNKLVDVHGMCENCLFSFATINKSNAETYRLLVGKLGDDPTIDLDAEPLLEGNNLGSSSTRHCSCCNEPFSLKGSAQKLLQTRSIGSEAAELHQPLSGDVAHYQSDLKNMLERPSGTVRASHHGNKGYDPLSHIGYTELKISSDTESEVLISDDDDASALVRRTNDLKEDFSVQCVQQEPRIITLDDDFTTEKLIDPASESEPSLLVSQVQSELIKPHGESSAASTVAIGHGLEELNWQQDESKVDPSSLAEHISIDDVLPSSNDTETPAQVLKESLDVVETGEVGKTSVTEDGEIPKAGSGPITITENGLEMKSDLGMQMPNYLDLGDAYKIAVSNRGRQFSGVLAEQWTVKDSSRVSEDLKLLLSQISATRGIELSLNDMSPRVPGNGDELKTSEASSSIGLQILQKRISLERNESGLSLDGSIVSEIEGESMVDRLKRQIEYDRKSMTVLYKELEEERNASAIAANQAMAMITRLQEEKAALHMEALQYLRMMEEQAEYDMEALQKSNDHLAEKEREVQELEMELELYRKKFPNRSMLENIVESTCDLKATDTRVEHSEASCVEDSANVARNSHTEKPNICHKIEGDDIFFGDKSTSTLKNSLLDFEDERLYILECLKKLEKKLYLFSNNGGDLVNGEYSGNEGDGLSDLKELNCKVGSQENTETEEKGFSIENDLSASDGSVRAQEGCVPSSENPHIVGEQNSEFDCGGQRSSMICRETDLVSLGNEVSDLNDRLEALEADRNFLEHSINSIRNGDEGLHFIQEIASDLRELRRIGIRRRDEAVA</sequence>
<keyword evidence="2 6" id="KW-0812">Transmembrane</keyword>
<proteinExistence type="predicted"/>
<dbReference type="Pfam" id="PF04576">
    <property type="entry name" value="Zein-binding"/>
    <property type="match status" value="1"/>
</dbReference>
<dbReference type="PANTHER" id="PTHR31448">
    <property type="entry name" value="MYOSIN-BINDING PROTEIN 2"/>
    <property type="match status" value="1"/>
</dbReference>
<comment type="caution">
    <text evidence="8">The sequence shown here is derived from an EMBL/GenBank/DDBJ whole genome shotgun (WGS) entry which is preliminary data.</text>
</comment>
<evidence type="ECO:0000256" key="5">
    <source>
        <dbReference type="SAM" id="Coils"/>
    </source>
</evidence>
<evidence type="ECO:0000313" key="8">
    <source>
        <dbReference type="EMBL" id="KAK9293004.1"/>
    </source>
</evidence>
<dbReference type="InterPro" id="IPR007656">
    <property type="entry name" value="GTD-bd"/>
</dbReference>
<gene>
    <name evidence="8" type="ORF">L1049_020988</name>
</gene>
<evidence type="ECO:0000259" key="7">
    <source>
        <dbReference type="PROSITE" id="PS51775"/>
    </source>
</evidence>